<dbReference type="NCBIfam" id="NF001985">
    <property type="entry name" value="PRK00777.1"/>
    <property type="match status" value="1"/>
</dbReference>
<accession>A0AAW1QYI3</accession>
<dbReference type="PANTHER" id="PTHR10695:SF46">
    <property type="entry name" value="BIFUNCTIONAL COENZYME A SYNTHASE-RELATED"/>
    <property type="match status" value="1"/>
</dbReference>
<keyword evidence="3" id="KW-1185">Reference proteome</keyword>
<proteinExistence type="predicted"/>
<dbReference type="Pfam" id="PF01467">
    <property type="entry name" value="CTP_transf_like"/>
    <property type="match status" value="1"/>
</dbReference>
<evidence type="ECO:0000259" key="1">
    <source>
        <dbReference type="Pfam" id="PF01467"/>
    </source>
</evidence>
<reference evidence="2 3" key="1">
    <citation type="journal article" date="2024" name="Nat. Commun.">
        <title>Phylogenomics reveals the evolutionary origins of lichenization in chlorophyte algae.</title>
        <authorList>
            <person name="Puginier C."/>
            <person name="Libourel C."/>
            <person name="Otte J."/>
            <person name="Skaloud P."/>
            <person name="Haon M."/>
            <person name="Grisel S."/>
            <person name="Petersen M."/>
            <person name="Berrin J.G."/>
            <person name="Delaux P.M."/>
            <person name="Dal Grande F."/>
            <person name="Keller J."/>
        </authorList>
    </citation>
    <scope>NUCLEOTIDE SEQUENCE [LARGE SCALE GENOMIC DNA]</scope>
    <source>
        <strain evidence="2 3">SAG 2145</strain>
    </source>
</reference>
<dbReference type="NCBIfam" id="TIGR00125">
    <property type="entry name" value="cyt_tran_rel"/>
    <property type="match status" value="1"/>
</dbReference>
<comment type="caution">
    <text evidence="2">The sequence shown here is derived from an EMBL/GenBank/DDBJ whole genome shotgun (WGS) entry which is preliminary data.</text>
</comment>
<dbReference type="GO" id="GO:0015937">
    <property type="term" value="P:coenzyme A biosynthetic process"/>
    <property type="evidence" value="ECO:0007669"/>
    <property type="project" value="TreeGrafter"/>
</dbReference>
<dbReference type="AlphaFoldDB" id="A0AAW1QYI3"/>
<dbReference type="EMBL" id="JALJOS010000021">
    <property type="protein sequence ID" value="KAK9826253.1"/>
    <property type="molecule type" value="Genomic_DNA"/>
</dbReference>
<dbReference type="Gene3D" id="3.40.50.620">
    <property type="entry name" value="HUPs"/>
    <property type="match status" value="1"/>
</dbReference>
<feature type="domain" description="Cytidyltransferase-like" evidence="1">
    <location>
        <begin position="153"/>
        <end position="295"/>
    </location>
</feature>
<evidence type="ECO:0000313" key="2">
    <source>
        <dbReference type="EMBL" id="KAK9826253.1"/>
    </source>
</evidence>
<dbReference type="GO" id="GO:0004140">
    <property type="term" value="F:dephospho-CoA kinase activity"/>
    <property type="evidence" value="ECO:0007669"/>
    <property type="project" value="TreeGrafter"/>
</dbReference>
<dbReference type="PANTHER" id="PTHR10695">
    <property type="entry name" value="DEPHOSPHO-COA KINASE-RELATED"/>
    <property type="match status" value="1"/>
</dbReference>
<dbReference type="InterPro" id="IPR004821">
    <property type="entry name" value="Cyt_trans-like"/>
</dbReference>
<organism evidence="2 3">
    <name type="scientific">Apatococcus lobatus</name>
    <dbReference type="NCBI Taxonomy" id="904363"/>
    <lineage>
        <taxon>Eukaryota</taxon>
        <taxon>Viridiplantae</taxon>
        <taxon>Chlorophyta</taxon>
        <taxon>core chlorophytes</taxon>
        <taxon>Trebouxiophyceae</taxon>
        <taxon>Chlorellales</taxon>
        <taxon>Chlorellaceae</taxon>
        <taxon>Apatococcus</taxon>
    </lineage>
</organism>
<dbReference type="Proteomes" id="UP001438707">
    <property type="component" value="Unassembled WGS sequence"/>
</dbReference>
<dbReference type="InterPro" id="IPR014729">
    <property type="entry name" value="Rossmann-like_a/b/a_fold"/>
</dbReference>
<sequence length="303" mass="32906">MASLLDVTAARSQLDLQALVQAVQQVEDSLYIVSCGESGSLLELNLTQLARCYDVAARHKPQVNMVPLVPTAGWTIGKVASLENLQYVLAPALHHQLSFHTAMTSARPAELRPITLQKLPSNCPREKASSLESQAAVTEEGGQTPMRYEHVAVGGTFDRLHAGHRILLAAAALTSLAHLYIGITSDKLLQNKEHHDLLESYEQRRDGAVSFMKRVNPSITIRSGALTDPKEPTQAATDPRMEALVVSQETINGGHAINAYRKEHGFRPLELVIIELVGINAATPSGKLSSTELRAMEADRGKT</sequence>
<protein>
    <recommendedName>
        <fullName evidence="1">Cytidyltransferase-like domain-containing protein</fullName>
    </recommendedName>
</protein>
<evidence type="ECO:0000313" key="3">
    <source>
        <dbReference type="Proteomes" id="UP001438707"/>
    </source>
</evidence>
<dbReference type="SUPFAM" id="SSF52374">
    <property type="entry name" value="Nucleotidylyl transferase"/>
    <property type="match status" value="1"/>
</dbReference>
<name>A0AAW1QYI3_9CHLO</name>
<gene>
    <name evidence="2" type="ORF">WJX74_002860</name>
</gene>